<evidence type="ECO:0000256" key="7">
    <source>
        <dbReference type="SAM" id="Phobius"/>
    </source>
</evidence>
<dbReference type="GO" id="GO:0016413">
    <property type="term" value="F:O-acetyltransferase activity"/>
    <property type="evidence" value="ECO:0007669"/>
    <property type="project" value="InterPro"/>
</dbReference>
<keyword evidence="3 7" id="KW-0812">Transmembrane</keyword>
<dbReference type="GO" id="GO:0005794">
    <property type="term" value="C:Golgi apparatus"/>
    <property type="evidence" value="ECO:0007669"/>
    <property type="project" value="TreeGrafter"/>
</dbReference>
<evidence type="ECO:0000313" key="10">
    <source>
        <dbReference type="EMBL" id="QDE12532.1"/>
    </source>
</evidence>
<evidence type="ECO:0000259" key="9">
    <source>
        <dbReference type="Pfam" id="PF14416"/>
    </source>
</evidence>
<proteinExistence type="evidence at transcript level"/>
<sequence>MDALGSKIDISKLFLHRKLFLVWILVVFFPFALVIALFSGQSSLIEGIVGTSVPQQSYSSSIVDGLDAPAPKPVMSLHVQQKVNISYDSLLHNDGVNTSSMEKKSGIQEIKGDESKVLETVKPKLKNDTAKSNLFKGKWIRDSRGPLYTNNTCAYIQGHQNCMKNGRPDMEYLYWRWKPNGQTLTRFNATLFLDLVRGKVWAFVGDSVARNQMQSLLCMLSQVEHPKTTYTDEANVNVHWYFVSYNFTLMVIWSPYLVKDTEAEFKGIPQGVIKLHLDVLDPEWVTLLPNMDAIILSTGQWFLKSGVYIMKDEVVGCHNCDKIKAEQLGFFFAFRHAIQAALNGIRLLPGFKGIAFLQTFTVDHFENGLWDSGGTCNRTVPYKKNEIKLNAVEKEMHKIVVDEFKYGTEEEAPNGSIAKLVDITYCSLLRPDGHPGKYRDSNFISKSESTQPVPNDCLHWCLPGPIDTWNEILLQMIKDI</sequence>
<dbReference type="InterPro" id="IPR026057">
    <property type="entry name" value="TBL_C"/>
</dbReference>
<feature type="domain" description="Trichome birefringence-like N-terminal" evidence="9">
    <location>
        <begin position="133"/>
        <end position="181"/>
    </location>
</feature>
<keyword evidence="6 7" id="KW-0472">Membrane</keyword>
<dbReference type="EMBL" id="MK876278">
    <property type="protein sequence ID" value="QDE12532.1"/>
    <property type="molecule type" value="mRNA"/>
</dbReference>
<evidence type="ECO:0000256" key="6">
    <source>
        <dbReference type="ARBA" id="ARBA00023136"/>
    </source>
</evidence>
<evidence type="ECO:0000256" key="5">
    <source>
        <dbReference type="ARBA" id="ARBA00022989"/>
    </source>
</evidence>
<feature type="domain" description="Trichome birefringence-like C-terminal" evidence="8">
    <location>
        <begin position="184"/>
        <end position="476"/>
    </location>
</feature>
<keyword evidence="10" id="KW-0808">Transferase</keyword>
<evidence type="ECO:0000259" key="8">
    <source>
        <dbReference type="Pfam" id="PF13839"/>
    </source>
</evidence>
<evidence type="ECO:0000256" key="4">
    <source>
        <dbReference type="ARBA" id="ARBA00022968"/>
    </source>
</evidence>
<reference evidence="10" key="1">
    <citation type="journal article" date="2019" name="New Phytol.">
        <title>Evolutionary origin of O-acetyltransferases responsible for glucomannan acetylation in land plants.</title>
        <authorList>
            <person name="Zhong R."/>
            <person name="Cui D."/>
            <person name="Ye Z.H."/>
        </authorList>
    </citation>
    <scope>NUCLEOTIDE SEQUENCE</scope>
</reference>
<evidence type="ECO:0000256" key="3">
    <source>
        <dbReference type="ARBA" id="ARBA00022692"/>
    </source>
</evidence>
<feature type="transmembrane region" description="Helical" evidence="7">
    <location>
        <begin position="20"/>
        <end position="38"/>
    </location>
</feature>
<dbReference type="InterPro" id="IPR025846">
    <property type="entry name" value="TBL_N"/>
</dbReference>
<keyword evidence="5 7" id="KW-1133">Transmembrane helix</keyword>
<accession>A0A4Y5WWZ2</accession>
<keyword evidence="4" id="KW-0735">Signal-anchor</keyword>
<evidence type="ECO:0000256" key="2">
    <source>
        <dbReference type="ARBA" id="ARBA00007727"/>
    </source>
</evidence>
<comment type="subcellular location">
    <subcellularLocation>
        <location evidence="1">Membrane</location>
        <topology evidence="1">Single-pass membrane protein</topology>
    </subcellularLocation>
</comment>
<dbReference type="OMA" id="FAFRHAI"/>
<protein>
    <submittedName>
        <fullName evidence="10">Mannan O-acetyltransferase 3</fullName>
    </submittedName>
</protein>
<dbReference type="Pfam" id="PF13839">
    <property type="entry name" value="PC-Esterase"/>
    <property type="match status" value="1"/>
</dbReference>
<dbReference type="Pfam" id="PF14416">
    <property type="entry name" value="PMR5N"/>
    <property type="match status" value="1"/>
</dbReference>
<name>A0A4Y5WWZ2_PINTA</name>
<dbReference type="PANTHER" id="PTHR32285:SF48">
    <property type="entry name" value="PROTEIN TRICHOME BIREFRINGENCE-LIKE 19"/>
    <property type="match status" value="1"/>
</dbReference>
<organism evidence="10">
    <name type="scientific">Pinus taeda</name>
    <name type="common">Loblolly pine</name>
    <dbReference type="NCBI Taxonomy" id="3352"/>
    <lineage>
        <taxon>Eukaryota</taxon>
        <taxon>Viridiplantae</taxon>
        <taxon>Streptophyta</taxon>
        <taxon>Embryophyta</taxon>
        <taxon>Tracheophyta</taxon>
        <taxon>Spermatophyta</taxon>
        <taxon>Pinopsida</taxon>
        <taxon>Pinidae</taxon>
        <taxon>Conifers I</taxon>
        <taxon>Pinales</taxon>
        <taxon>Pinaceae</taxon>
        <taxon>Pinus</taxon>
        <taxon>Pinus subgen. Pinus</taxon>
    </lineage>
</organism>
<dbReference type="InterPro" id="IPR029962">
    <property type="entry name" value="TBL"/>
</dbReference>
<evidence type="ECO:0000256" key="1">
    <source>
        <dbReference type="ARBA" id="ARBA00004167"/>
    </source>
</evidence>
<dbReference type="GO" id="GO:0016020">
    <property type="term" value="C:membrane"/>
    <property type="evidence" value="ECO:0007669"/>
    <property type="project" value="UniProtKB-SubCell"/>
</dbReference>
<comment type="similarity">
    <text evidence="2">Belongs to the PC-esterase family. TBL subfamily.</text>
</comment>
<dbReference type="AlphaFoldDB" id="A0A4Y5WWZ2"/>
<dbReference type="PANTHER" id="PTHR32285">
    <property type="entry name" value="PROTEIN TRICHOME BIREFRINGENCE-LIKE 9-RELATED"/>
    <property type="match status" value="1"/>
</dbReference>